<sequence>MPHVTQVVETSLPALLRERASLQPDDTAYTFIDYDEDWAGVPISLTWPQLHRRVLNVARELSVVASPGDRVMLIAPQGLDYIFGLLGALQARVIPVPLSVPMGGVADERVESVLRDALPTAVLTTSSVVAEVARSITPQPGQLAPAIIEVDRLELDAPVRGSAGDYDESDSHDTAYLQYTSGSTRSPAGVMMSYTNLLTNLQQITSDFLIDFGGVAPPDLTFVSWLPFFHDLGLIMGVCSPVVLGTSAVLTSPVSFLQRPARWMQLAASYPRVFTSAPNFAFDVAAKKTSDDDMAGLDLSGVLTIQSGAERVQPVTIKRFTDRFARFNLRPTVIQPSYGLAEATLYLATPRPGQLTKVVHFDSEALSGGRAQRVDGHGGTPLISYGGPITPQSPTLRIVDPETGLECPDGTTGEIWAHGDNVSAGYWQKPEETERTFGGRIVEPSAGTPAGPWLKTGDLGFISEGELFMVGRLKDLLIVYGRNHAPDDIEATISEITGGRSAAIAIADDGVEQLAVILEVRTRGEAEDVKQQLATLRGEVTAAISKSHGLAVADLVLVSPGSIPITTSGKVRRSSCGDLYQRKAFARLDA</sequence>
<dbReference type="Gene3D" id="3.30.300.30">
    <property type="match status" value="1"/>
</dbReference>
<keyword evidence="3" id="KW-0276">Fatty acid metabolism</keyword>
<accession>A0A1Y5PED2</accession>
<evidence type="ECO:0000313" key="7">
    <source>
        <dbReference type="EMBL" id="SBS75679.1"/>
    </source>
</evidence>
<dbReference type="InterPro" id="IPR042099">
    <property type="entry name" value="ANL_N_sf"/>
</dbReference>
<dbReference type="Gene3D" id="3.40.50.12780">
    <property type="entry name" value="N-terminal domain of ligase-like"/>
    <property type="match status" value="1"/>
</dbReference>
<dbReference type="FunFam" id="3.40.50.12780:FF:000013">
    <property type="entry name" value="Long-chain-fatty-acid--AMP ligase FadD32"/>
    <property type="match status" value="1"/>
</dbReference>
<evidence type="ECO:0000256" key="1">
    <source>
        <dbReference type="ARBA" id="ARBA00006432"/>
    </source>
</evidence>
<dbReference type="FunFam" id="3.30.300.30:FF:000016">
    <property type="entry name" value="Fatty-acid-CoA ligase FadD26"/>
    <property type="match status" value="1"/>
</dbReference>
<evidence type="ECO:0000256" key="3">
    <source>
        <dbReference type="ARBA" id="ARBA00022832"/>
    </source>
</evidence>
<evidence type="ECO:0000259" key="5">
    <source>
        <dbReference type="Pfam" id="PF00501"/>
    </source>
</evidence>
<dbReference type="GO" id="GO:0070566">
    <property type="term" value="F:adenylyltransferase activity"/>
    <property type="evidence" value="ECO:0007669"/>
    <property type="project" value="TreeGrafter"/>
</dbReference>
<dbReference type="EMBL" id="FLQS01000017">
    <property type="protein sequence ID" value="SBS75591.1"/>
    <property type="molecule type" value="Genomic_DNA"/>
</dbReference>
<comment type="similarity">
    <text evidence="1">Belongs to the ATP-dependent AMP-binding enzyme family.</text>
</comment>
<dbReference type="CDD" id="cd05931">
    <property type="entry name" value="FAAL"/>
    <property type="match status" value="1"/>
</dbReference>
<keyword evidence="4" id="KW-0443">Lipid metabolism</keyword>
<dbReference type="GO" id="GO:0016874">
    <property type="term" value="F:ligase activity"/>
    <property type="evidence" value="ECO:0007669"/>
    <property type="project" value="UniProtKB-KW"/>
</dbReference>
<proteinExistence type="inferred from homology"/>
<reference evidence="7" key="1">
    <citation type="submission" date="2016-03" db="EMBL/GenBank/DDBJ databases">
        <authorList>
            <person name="Ploux O."/>
        </authorList>
    </citation>
    <scope>NUCLEOTIDE SEQUENCE</scope>
    <source>
        <strain evidence="7">UC10</strain>
    </source>
</reference>
<dbReference type="EC" id="6.2.1.-" evidence="7"/>
<keyword evidence="2 7" id="KW-0436">Ligase</keyword>
<gene>
    <name evidence="7" type="primary">fadD</name>
    <name evidence="6" type="ORF">MHPYR_240051</name>
    <name evidence="7" type="ORF">MHPYR_260006</name>
</gene>
<dbReference type="GO" id="GO:0005886">
    <property type="term" value="C:plasma membrane"/>
    <property type="evidence" value="ECO:0007669"/>
    <property type="project" value="TreeGrafter"/>
</dbReference>
<dbReference type="SUPFAM" id="SSF56801">
    <property type="entry name" value="Acetyl-CoA synthetase-like"/>
    <property type="match status" value="1"/>
</dbReference>
<dbReference type="EMBL" id="FLQS01000019">
    <property type="protein sequence ID" value="SBS75679.1"/>
    <property type="molecule type" value="Genomic_DNA"/>
</dbReference>
<dbReference type="PANTHER" id="PTHR22754:SF32">
    <property type="entry name" value="DISCO-INTERACTING PROTEIN 2"/>
    <property type="match status" value="1"/>
</dbReference>
<dbReference type="Pfam" id="PF00501">
    <property type="entry name" value="AMP-binding"/>
    <property type="match status" value="1"/>
</dbReference>
<dbReference type="AlphaFoldDB" id="A0A1Y5PED2"/>
<dbReference type="NCBIfam" id="NF004509">
    <property type="entry name" value="PRK05850.1"/>
    <property type="match status" value="1"/>
</dbReference>
<dbReference type="GO" id="GO:0071766">
    <property type="term" value="P:Actinobacterium-type cell wall biogenesis"/>
    <property type="evidence" value="ECO:0007669"/>
    <property type="project" value="UniProtKB-ARBA"/>
</dbReference>
<dbReference type="PANTHER" id="PTHR22754">
    <property type="entry name" value="DISCO-INTERACTING PROTEIN 2 DIP2 -RELATED"/>
    <property type="match status" value="1"/>
</dbReference>
<dbReference type="InterPro" id="IPR045851">
    <property type="entry name" value="AMP-bd_C_sf"/>
</dbReference>
<protein>
    <submittedName>
        <fullName evidence="7">Long-chain-fatty-acid--AMP ligase FadD28</fullName>
        <ecNumber evidence="7">6.2.1.-</ecNumber>
    </submittedName>
</protein>
<dbReference type="InterPro" id="IPR040097">
    <property type="entry name" value="FAAL/FAAC"/>
</dbReference>
<evidence type="ECO:0000313" key="6">
    <source>
        <dbReference type="EMBL" id="SBS75591.1"/>
    </source>
</evidence>
<dbReference type="GO" id="GO:0006633">
    <property type="term" value="P:fatty acid biosynthetic process"/>
    <property type="evidence" value="ECO:0007669"/>
    <property type="project" value="TreeGrafter"/>
</dbReference>
<evidence type="ECO:0000256" key="2">
    <source>
        <dbReference type="ARBA" id="ARBA00022598"/>
    </source>
</evidence>
<evidence type="ECO:0000256" key="4">
    <source>
        <dbReference type="ARBA" id="ARBA00023098"/>
    </source>
</evidence>
<name>A0A1Y5PED2_9MYCO</name>
<dbReference type="InterPro" id="IPR000873">
    <property type="entry name" value="AMP-dep_synth/lig_dom"/>
</dbReference>
<organism evidence="7">
    <name type="scientific">uncultured Mycobacterium sp</name>
    <dbReference type="NCBI Taxonomy" id="171292"/>
    <lineage>
        <taxon>Bacteria</taxon>
        <taxon>Bacillati</taxon>
        <taxon>Actinomycetota</taxon>
        <taxon>Actinomycetes</taxon>
        <taxon>Mycobacteriales</taxon>
        <taxon>Mycobacteriaceae</taxon>
        <taxon>Mycobacterium</taxon>
        <taxon>environmental samples</taxon>
    </lineage>
</organism>
<feature type="domain" description="AMP-dependent synthetase/ligase" evidence="5">
    <location>
        <begin position="17"/>
        <end position="427"/>
    </location>
</feature>